<gene>
    <name evidence="1" type="ORF">A2196_00605</name>
</gene>
<dbReference type="EMBL" id="MFCA01000029">
    <property type="protein sequence ID" value="OGE01196.1"/>
    <property type="molecule type" value="Genomic_DNA"/>
</dbReference>
<evidence type="ECO:0000313" key="1">
    <source>
        <dbReference type="EMBL" id="OGE01196.1"/>
    </source>
</evidence>
<protein>
    <recommendedName>
        <fullName evidence="3">Glycosyltransferase RgtA/B/C/D-like domain-containing protein</fullName>
    </recommendedName>
</protein>
<name>A0A1F5HAT6_9BACT</name>
<dbReference type="AlphaFoldDB" id="A0A1F5HAT6"/>
<evidence type="ECO:0000313" key="2">
    <source>
        <dbReference type="Proteomes" id="UP000176751"/>
    </source>
</evidence>
<reference evidence="1 2" key="1">
    <citation type="journal article" date="2016" name="Nat. Commun.">
        <title>Thousands of microbial genomes shed light on interconnected biogeochemical processes in an aquifer system.</title>
        <authorList>
            <person name="Anantharaman K."/>
            <person name="Brown C.T."/>
            <person name="Hug L.A."/>
            <person name="Sharon I."/>
            <person name="Castelle C.J."/>
            <person name="Probst A.J."/>
            <person name="Thomas B.C."/>
            <person name="Singh A."/>
            <person name="Wilkins M.J."/>
            <person name="Karaoz U."/>
            <person name="Brodie E.L."/>
            <person name="Williams K.H."/>
            <person name="Hubbard S.S."/>
            <person name="Banfield J.F."/>
        </authorList>
    </citation>
    <scope>NUCLEOTIDE SEQUENCE [LARGE SCALE GENOMIC DNA]</scope>
</reference>
<evidence type="ECO:0008006" key="3">
    <source>
        <dbReference type="Google" id="ProtNLM"/>
    </source>
</evidence>
<sequence>MIILLAGLAFLLRLLIVIRDSVPFAYDMGRDLLWAKDIVFYKEPTLIGPAASIWGVYFGPLWYYFLSIPLFLSNGHPLSAVITVSLSLSLTGFLAYCWFHKYLSRFYALIFSIIILFSSQMINLSLFAFPANITPILTLCMIYFLFLAVTKNPLFISASFLSVSLIYHTEPPSAVVFTFIPIFIFFYFKLYRTRKLFKIAAISFFAYVLPFTPQILFELRNNFIQTRSLLAYFAGNNPSLSGQLPFLPRILDRAGIFFELFKESVSPQSNIIALLILLLIGFGLYHFIKTDRDKNLHILLKINVVSLLIIFIVFSVFITVEIKTWYLYGTFIFVAFLIVYALVGIRNKAAAVVFVVLFLGLNIFPYAKDERTANAKNDPAQLSNQLAAIEYIYDDSQGKPFSVYVYTPPIYDFSYQYLFWWQGVRFKKGLPVDFAYLPNQPRYVRNKELYSNGKIASTIYLILENSEQNEFYTKDSWLKNFDSYKLTKEIDINGAITVRKLNGI</sequence>
<dbReference type="Proteomes" id="UP000176751">
    <property type="component" value="Unassembled WGS sequence"/>
</dbReference>
<accession>A0A1F5HAT6</accession>
<proteinExistence type="predicted"/>
<comment type="caution">
    <text evidence="1">The sequence shown here is derived from an EMBL/GenBank/DDBJ whole genome shotgun (WGS) entry which is preliminary data.</text>
</comment>
<organism evidence="1 2">
    <name type="scientific">Candidatus Curtissbacteria bacterium RIFOXYA1_FULL_41_14</name>
    <dbReference type="NCBI Taxonomy" id="1797737"/>
    <lineage>
        <taxon>Bacteria</taxon>
        <taxon>Candidatus Curtissiibacteriota</taxon>
    </lineage>
</organism>
<dbReference type="STRING" id="1797737.A2196_00605"/>